<dbReference type="InterPro" id="IPR010982">
    <property type="entry name" value="Lambda_DNA-bd_dom_sf"/>
</dbReference>
<organism evidence="1">
    <name type="scientific">Siphoviridae sp. ctqBc4</name>
    <dbReference type="NCBI Taxonomy" id="2827945"/>
    <lineage>
        <taxon>Viruses</taxon>
        <taxon>Duplodnaviria</taxon>
        <taxon>Heunggongvirae</taxon>
        <taxon>Uroviricota</taxon>
        <taxon>Caudoviricetes</taxon>
    </lineage>
</organism>
<accession>A0A8S5SCM9</accession>
<sequence length="60" mass="6518">MEVPSAEVKLAAERAGFGTWGELAKAIGISQPHLSAALHGREVMSAEKFAKLREALGWRR</sequence>
<evidence type="ECO:0000313" key="1">
    <source>
        <dbReference type="EMBL" id="DAF48587.1"/>
    </source>
</evidence>
<proteinExistence type="predicted"/>
<dbReference type="EMBL" id="BK032570">
    <property type="protein sequence ID" value="DAF48587.1"/>
    <property type="molecule type" value="Genomic_DNA"/>
</dbReference>
<dbReference type="CDD" id="cd00093">
    <property type="entry name" value="HTH_XRE"/>
    <property type="match status" value="1"/>
</dbReference>
<dbReference type="GO" id="GO:0003677">
    <property type="term" value="F:DNA binding"/>
    <property type="evidence" value="ECO:0007669"/>
    <property type="project" value="InterPro"/>
</dbReference>
<dbReference type="Gene3D" id="1.10.260.40">
    <property type="entry name" value="lambda repressor-like DNA-binding domains"/>
    <property type="match status" value="1"/>
</dbReference>
<dbReference type="SUPFAM" id="SSF47413">
    <property type="entry name" value="lambda repressor-like DNA-binding domains"/>
    <property type="match status" value="1"/>
</dbReference>
<name>A0A8S5SCM9_9CAUD</name>
<reference evidence="1" key="1">
    <citation type="journal article" date="2021" name="Proc. Natl. Acad. Sci. U.S.A.">
        <title>A Catalog of Tens of Thousands of Viruses from Human Metagenomes Reveals Hidden Associations with Chronic Diseases.</title>
        <authorList>
            <person name="Tisza M.J."/>
            <person name="Buck C.B."/>
        </authorList>
    </citation>
    <scope>NUCLEOTIDE SEQUENCE</scope>
    <source>
        <strain evidence="1">CtqBc4</strain>
    </source>
</reference>
<protein>
    <submittedName>
        <fullName evidence="1">Antitoxin</fullName>
    </submittedName>
</protein>
<dbReference type="InterPro" id="IPR001387">
    <property type="entry name" value="Cro/C1-type_HTH"/>
</dbReference>